<evidence type="ECO:0000256" key="1">
    <source>
        <dbReference type="ARBA" id="ARBA00010088"/>
    </source>
</evidence>
<dbReference type="RefSeq" id="WP_380052314.1">
    <property type="nucleotide sequence ID" value="NZ_JBHLTC010000035.1"/>
</dbReference>
<dbReference type="EMBL" id="JBHLTC010000035">
    <property type="protein sequence ID" value="MFC0627476.1"/>
    <property type="molecule type" value="Genomic_DNA"/>
</dbReference>
<evidence type="ECO:0000256" key="2">
    <source>
        <dbReference type="ARBA" id="ARBA00022797"/>
    </source>
</evidence>
<dbReference type="EC" id="3.-.-.-" evidence="5"/>
<protein>
    <submittedName>
        <fullName evidence="5">Epoxide hydrolase family protein</fullName>
        <ecNumber evidence="5">3.-.-.-</ecNumber>
    </submittedName>
</protein>
<accession>A0ABV6QS80</accession>
<dbReference type="InterPro" id="IPR016292">
    <property type="entry name" value="Epoxide_hydrolase"/>
</dbReference>
<dbReference type="InterPro" id="IPR000639">
    <property type="entry name" value="Epox_hydrolase-like"/>
</dbReference>
<dbReference type="PRINTS" id="PR00412">
    <property type="entry name" value="EPOXHYDRLASE"/>
</dbReference>
<dbReference type="SUPFAM" id="SSF53474">
    <property type="entry name" value="alpha/beta-Hydrolases"/>
    <property type="match status" value="1"/>
</dbReference>
<reference evidence="5 6" key="1">
    <citation type="submission" date="2024-09" db="EMBL/GenBank/DDBJ databases">
        <authorList>
            <person name="Sun Q."/>
            <person name="Mori K."/>
        </authorList>
    </citation>
    <scope>NUCLEOTIDE SEQUENCE [LARGE SCALE GENOMIC DNA]</scope>
    <source>
        <strain evidence="5 6">CGMCC 1.15906</strain>
    </source>
</reference>
<dbReference type="PANTHER" id="PTHR21661">
    <property type="entry name" value="EPOXIDE HYDROLASE 1-RELATED"/>
    <property type="match status" value="1"/>
</dbReference>
<keyword evidence="6" id="KW-1185">Reference proteome</keyword>
<keyword evidence="2" id="KW-0058">Aromatic hydrocarbons catabolism</keyword>
<feature type="domain" description="Epoxide hydrolase N-terminal" evidence="4">
    <location>
        <begin position="7"/>
        <end position="119"/>
    </location>
</feature>
<keyword evidence="3 5" id="KW-0378">Hydrolase</keyword>
<dbReference type="Gene3D" id="3.40.50.1820">
    <property type="entry name" value="alpha/beta hydrolase"/>
    <property type="match status" value="1"/>
</dbReference>
<evidence type="ECO:0000256" key="3">
    <source>
        <dbReference type="ARBA" id="ARBA00022801"/>
    </source>
</evidence>
<comment type="similarity">
    <text evidence="1">Belongs to the peptidase S33 family.</text>
</comment>
<dbReference type="Proteomes" id="UP001589890">
    <property type="component" value="Unassembled WGS sequence"/>
</dbReference>
<organism evidence="5 6">
    <name type="scientific">Kribbella deserti</name>
    <dbReference type="NCBI Taxonomy" id="1926257"/>
    <lineage>
        <taxon>Bacteria</taxon>
        <taxon>Bacillati</taxon>
        <taxon>Actinomycetota</taxon>
        <taxon>Actinomycetes</taxon>
        <taxon>Propionibacteriales</taxon>
        <taxon>Kribbellaceae</taxon>
        <taxon>Kribbella</taxon>
    </lineage>
</organism>
<dbReference type="GO" id="GO:0016787">
    <property type="term" value="F:hydrolase activity"/>
    <property type="evidence" value="ECO:0007669"/>
    <property type="project" value="UniProtKB-KW"/>
</dbReference>
<comment type="caution">
    <text evidence="5">The sequence shown here is derived from an EMBL/GenBank/DDBJ whole genome shotgun (WGS) entry which is preliminary data.</text>
</comment>
<dbReference type="PIRSF" id="PIRSF001112">
    <property type="entry name" value="Epoxide_hydrolase"/>
    <property type="match status" value="1"/>
</dbReference>
<dbReference type="InterPro" id="IPR029058">
    <property type="entry name" value="AB_hydrolase_fold"/>
</dbReference>
<dbReference type="PANTHER" id="PTHR21661:SF35">
    <property type="entry name" value="EPOXIDE HYDROLASE"/>
    <property type="match status" value="1"/>
</dbReference>
<dbReference type="Pfam" id="PF06441">
    <property type="entry name" value="EHN"/>
    <property type="match status" value="1"/>
</dbReference>
<name>A0ABV6QS80_9ACTN</name>
<sequence length="389" mass="43251">MDPSNSEFRINIPQAALDDLRERLRRTRWPTGLPVDPASGSGLASDGWRRGVPVEYLREMVAAWLEFDWRAWEARLNRLPQFVTRIDGQTVHYLHVRSPEPTALPLILTHGWPGSFMEFLEVIGPLSDPRSYGADPADAFHLVIPSVPGFGFSTPLEPGWSHERIARAWATLMDRLGYQRYGAQGGDTGSVVSPALGRIASDRVVGVHINGGLAFPDLQPGDRDHLTPAEQARLEAAERLREVGTGYADVQSTRPRTVGFGLNDSPVGQLAWIVEKFWEWTDPAKALPHEAVGLDHLLANVTLYWLTQTGATSANLYYENHLTAAERPKRSPVPTGIAVFPTDPAIRHILDRVHTIVHWSEYPIGGHFAALEAPTLLTTDIRTFFHPLR</sequence>
<evidence type="ECO:0000313" key="6">
    <source>
        <dbReference type="Proteomes" id="UP001589890"/>
    </source>
</evidence>
<gene>
    <name evidence="5" type="ORF">ACFFGN_25605</name>
</gene>
<evidence type="ECO:0000313" key="5">
    <source>
        <dbReference type="EMBL" id="MFC0627476.1"/>
    </source>
</evidence>
<evidence type="ECO:0000259" key="4">
    <source>
        <dbReference type="Pfam" id="PF06441"/>
    </source>
</evidence>
<proteinExistence type="inferred from homology"/>
<dbReference type="InterPro" id="IPR010497">
    <property type="entry name" value="Epoxide_hydro_N"/>
</dbReference>